<keyword evidence="1" id="KW-1133">Transmembrane helix</keyword>
<feature type="transmembrane region" description="Helical" evidence="1">
    <location>
        <begin position="28"/>
        <end position="49"/>
    </location>
</feature>
<dbReference type="Proteomes" id="UP000572051">
    <property type="component" value="Unassembled WGS sequence"/>
</dbReference>
<dbReference type="AlphaFoldDB" id="A0A7Z0J8F1"/>
<evidence type="ECO:0000313" key="3">
    <source>
        <dbReference type="Proteomes" id="UP000572051"/>
    </source>
</evidence>
<dbReference type="EMBL" id="JACCFS010000001">
    <property type="protein sequence ID" value="NYJ32911.1"/>
    <property type="molecule type" value="Genomic_DNA"/>
</dbReference>
<evidence type="ECO:0000256" key="1">
    <source>
        <dbReference type="SAM" id="Phobius"/>
    </source>
</evidence>
<name>A0A7Z0J8F1_9ACTN</name>
<keyword evidence="1" id="KW-0472">Membrane</keyword>
<dbReference type="RefSeq" id="WP_179820895.1">
    <property type="nucleotide sequence ID" value="NZ_JACCFS010000001.1"/>
</dbReference>
<gene>
    <name evidence="2" type="ORF">HNR10_000792</name>
</gene>
<keyword evidence="1" id="KW-0812">Transmembrane</keyword>
<sequence>MRHETGTTFTVRPGSGSLWKEVRSPGRIALMVVALIGLAVELAAGWYSFEQDESGTGVRFVLAMVALLVVTCVAVCVYSVLFFRNTRLVLTPGELVHRNWRGRTRRMPRDRIAGVTKARYLTDTGGVPDADILTVIADRDGRTISFGSGYWPQEELAELWRRLGAPCEQWLSPDTPSMKEFRRHHRLRLPLYHAHFQGFTMLVGTAVTLPVIALVVVVVFAVG</sequence>
<feature type="transmembrane region" description="Helical" evidence="1">
    <location>
        <begin position="61"/>
        <end position="83"/>
    </location>
</feature>
<proteinExistence type="predicted"/>
<evidence type="ECO:0008006" key="4">
    <source>
        <dbReference type="Google" id="ProtNLM"/>
    </source>
</evidence>
<organism evidence="2 3">
    <name type="scientific">Nocardiopsis aegyptia</name>
    <dbReference type="NCBI Taxonomy" id="220378"/>
    <lineage>
        <taxon>Bacteria</taxon>
        <taxon>Bacillati</taxon>
        <taxon>Actinomycetota</taxon>
        <taxon>Actinomycetes</taxon>
        <taxon>Streptosporangiales</taxon>
        <taxon>Nocardiopsidaceae</taxon>
        <taxon>Nocardiopsis</taxon>
    </lineage>
</organism>
<feature type="transmembrane region" description="Helical" evidence="1">
    <location>
        <begin position="196"/>
        <end position="222"/>
    </location>
</feature>
<reference evidence="2 3" key="1">
    <citation type="submission" date="2020-07" db="EMBL/GenBank/DDBJ databases">
        <title>Sequencing the genomes of 1000 actinobacteria strains.</title>
        <authorList>
            <person name="Klenk H.-P."/>
        </authorList>
    </citation>
    <scope>NUCLEOTIDE SEQUENCE [LARGE SCALE GENOMIC DNA]</scope>
    <source>
        <strain evidence="2 3">DSM 44442</strain>
    </source>
</reference>
<keyword evidence="3" id="KW-1185">Reference proteome</keyword>
<comment type="caution">
    <text evidence="2">The sequence shown here is derived from an EMBL/GenBank/DDBJ whole genome shotgun (WGS) entry which is preliminary data.</text>
</comment>
<accession>A0A7Z0J8F1</accession>
<protein>
    <recommendedName>
        <fullName evidence="4">PH domain-containing protein</fullName>
    </recommendedName>
</protein>
<evidence type="ECO:0000313" key="2">
    <source>
        <dbReference type="EMBL" id="NYJ32911.1"/>
    </source>
</evidence>